<evidence type="ECO:0000256" key="2">
    <source>
        <dbReference type="ARBA" id="ARBA00024867"/>
    </source>
</evidence>
<dbReference type="CDD" id="cd00077">
    <property type="entry name" value="HDc"/>
    <property type="match status" value="1"/>
</dbReference>
<dbReference type="InterPro" id="IPR037522">
    <property type="entry name" value="HD_GYP_dom"/>
</dbReference>
<dbReference type="PROSITE" id="PS50110">
    <property type="entry name" value="RESPONSE_REGULATORY"/>
    <property type="match status" value="1"/>
</dbReference>
<feature type="domain" description="HD-GYP" evidence="5">
    <location>
        <begin position="159"/>
        <end position="362"/>
    </location>
</feature>
<evidence type="ECO:0000313" key="6">
    <source>
        <dbReference type="EMBL" id="HJB29335.1"/>
    </source>
</evidence>
<dbReference type="Gene3D" id="3.40.50.2300">
    <property type="match status" value="1"/>
</dbReference>
<evidence type="ECO:0000259" key="5">
    <source>
        <dbReference type="PROSITE" id="PS51832"/>
    </source>
</evidence>
<sequence length="362" mass="41205">MLEDLCNDTFFSQNTILIVDDDEINRGILENLFSAFYEVEEAENGEVGLKMLRENEEKYCAVLLDVVMPAMDGLEVLRNLKLQGALERIPVFLITAEASDSTMKEAYRLGVMDVISKPVIPYVVLRRINSVIELFRARKRLGNVVEQQQSRLLEQAKKIISLNQGMIESLSTAIEFRSGESGEHVRRIREITKYILRHTEFGKGLTEDEIEQIGLGAVMHDVGKIAIPDAILNKPGKLTTEEFEIMKTHTVQGAALLEKIPQLRELGAYSYAYDIACHHHERWDGKGYPDGLKGNEISTWAQVVSIADVYDALSCKRVYKDAFPREKVVRMILNGECGAFNPRLLDCFLLVEEELYRLYKER</sequence>
<dbReference type="EMBL" id="DWYZ01000207">
    <property type="protein sequence ID" value="HJB29335.1"/>
    <property type="molecule type" value="Genomic_DNA"/>
</dbReference>
<dbReference type="Gene3D" id="1.10.3210.10">
    <property type="entry name" value="Hypothetical protein af1432"/>
    <property type="match status" value="1"/>
</dbReference>
<dbReference type="Proteomes" id="UP000823842">
    <property type="component" value="Unassembled WGS sequence"/>
</dbReference>
<reference evidence="6" key="1">
    <citation type="journal article" date="2021" name="PeerJ">
        <title>Extensive microbial diversity within the chicken gut microbiome revealed by metagenomics and culture.</title>
        <authorList>
            <person name="Gilroy R."/>
            <person name="Ravi A."/>
            <person name="Getino M."/>
            <person name="Pursley I."/>
            <person name="Horton D.L."/>
            <person name="Alikhan N.F."/>
            <person name="Baker D."/>
            <person name="Gharbi K."/>
            <person name="Hall N."/>
            <person name="Watson M."/>
            <person name="Adriaenssens E.M."/>
            <person name="Foster-Nyarko E."/>
            <person name="Jarju S."/>
            <person name="Secka A."/>
            <person name="Antonio M."/>
            <person name="Oren A."/>
            <person name="Chaudhuri R.R."/>
            <person name="La Ragione R."/>
            <person name="Hildebrand F."/>
            <person name="Pallen M.J."/>
        </authorList>
    </citation>
    <scope>NUCLEOTIDE SEQUENCE</scope>
    <source>
        <strain evidence="6">ChiSjej1B19-5720</strain>
    </source>
</reference>
<dbReference type="AlphaFoldDB" id="A0A9D2LTJ7"/>
<protein>
    <recommendedName>
        <fullName evidence="1">Stage 0 sporulation protein A homolog</fullName>
    </recommendedName>
</protein>
<organism evidence="6 7">
    <name type="scientific">Candidatus Blautia faecavium</name>
    <dbReference type="NCBI Taxonomy" id="2838487"/>
    <lineage>
        <taxon>Bacteria</taxon>
        <taxon>Bacillati</taxon>
        <taxon>Bacillota</taxon>
        <taxon>Clostridia</taxon>
        <taxon>Lachnospirales</taxon>
        <taxon>Lachnospiraceae</taxon>
        <taxon>Blautia</taxon>
    </lineage>
</organism>
<name>A0A9D2LTJ7_9FIRM</name>
<feature type="modified residue" description="4-aspartylphosphate" evidence="3">
    <location>
        <position position="65"/>
    </location>
</feature>
<dbReference type="PROSITE" id="PS51832">
    <property type="entry name" value="HD_GYP"/>
    <property type="match status" value="1"/>
</dbReference>
<dbReference type="PANTHER" id="PTHR45228">
    <property type="entry name" value="CYCLIC DI-GMP PHOSPHODIESTERASE TM_0186-RELATED"/>
    <property type="match status" value="1"/>
</dbReference>
<dbReference type="InterPro" id="IPR011006">
    <property type="entry name" value="CheY-like_superfamily"/>
</dbReference>
<dbReference type="InterPro" id="IPR003607">
    <property type="entry name" value="HD/PDEase_dom"/>
</dbReference>
<dbReference type="CDD" id="cd00156">
    <property type="entry name" value="REC"/>
    <property type="match status" value="1"/>
</dbReference>
<dbReference type="InterPro" id="IPR052020">
    <property type="entry name" value="Cyclic_di-GMP/3'3'-cGAMP_PDE"/>
</dbReference>
<keyword evidence="3" id="KW-0597">Phosphoprotein</keyword>
<dbReference type="GO" id="GO:0000160">
    <property type="term" value="P:phosphorelay signal transduction system"/>
    <property type="evidence" value="ECO:0007669"/>
    <property type="project" value="InterPro"/>
</dbReference>
<dbReference type="InterPro" id="IPR001789">
    <property type="entry name" value="Sig_transdc_resp-reg_receiver"/>
</dbReference>
<dbReference type="Pfam" id="PF13487">
    <property type="entry name" value="HD_5"/>
    <property type="match status" value="1"/>
</dbReference>
<comment type="caution">
    <text evidence="6">The sequence shown here is derived from an EMBL/GenBank/DDBJ whole genome shotgun (WGS) entry which is preliminary data.</text>
</comment>
<evidence type="ECO:0000313" key="7">
    <source>
        <dbReference type="Proteomes" id="UP000823842"/>
    </source>
</evidence>
<dbReference type="SMART" id="SM00471">
    <property type="entry name" value="HDc"/>
    <property type="match status" value="1"/>
</dbReference>
<comment type="function">
    <text evidence="2">May play the central regulatory role in sporulation. It may be an element of the effector pathway responsible for the activation of sporulation genes in response to nutritional stress. Spo0A may act in concert with spo0H (a sigma factor) to control the expression of some genes that are critical to the sporulation process.</text>
</comment>
<dbReference type="PANTHER" id="PTHR45228:SF4">
    <property type="entry name" value="LIPOPROTEIN"/>
    <property type="match status" value="1"/>
</dbReference>
<evidence type="ECO:0000256" key="3">
    <source>
        <dbReference type="PROSITE-ProRule" id="PRU00169"/>
    </source>
</evidence>
<evidence type="ECO:0000259" key="4">
    <source>
        <dbReference type="PROSITE" id="PS50110"/>
    </source>
</evidence>
<accession>A0A9D2LTJ7</accession>
<dbReference type="SUPFAM" id="SSF52172">
    <property type="entry name" value="CheY-like"/>
    <property type="match status" value="1"/>
</dbReference>
<dbReference type="Pfam" id="PF00072">
    <property type="entry name" value="Response_reg"/>
    <property type="match status" value="1"/>
</dbReference>
<feature type="domain" description="Response regulatory" evidence="4">
    <location>
        <begin position="15"/>
        <end position="132"/>
    </location>
</feature>
<evidence type="ECO:0000256" key="1">
    <source>
        <dbReference type="ARBA" id="ARBA00018672"/>
    </source>
</evidence>
<gene>
    <name evidence="6" type="ORF">IAA06_11155</name>
</gene>
<dbReference type="SUPFAM" id="SSF109604">
    <property type="entry name" value="HD-domain/PDEase-like"/>
    <property type="match status" value="1"/>
</dbReference>
<reference evidence="6" key="2">
    <citation type="submission" date="2021-04" db="EMBL/GenBank/DDBJ databases">
        <authorList>
            <person name="Gilroy R."/>
        </authorList>
    </citation>
    <scope>NUCLEOTIDE SEQUENCE</scope>
    <source>
        <strain evidence="6">ChiSjej1B19-5720</strain>
    </source>
</reference>
<dbReference type="SMART" id="SM00448">
    <property type="entry name" value="REC"/>
    <property type="match status" value="1"/>
</dbReference>
<proteinExistence type="predicted"/>